<dbReference type="AlphaFoldDB" id="A0A0F9VD35"/>
<accession>A0A0F9VD35</accession>
<protein>
    <submittedName>
        <fullName evidence="1">Uncharacterized protein</fullName>
    </submittedName>
</protein>
<reference evidence="1" key="1">
    <citation type="journal article" date="2015" name="Nature">
        <title>Complex archaea that bridge the gap between prokaryotes and eukaryotes.</title>
        <authorList>
            <person name="Spang A."/>
            <person name="Saw J.H."/>
            <person name="Jorgensen S.L."/>
            <person name="Zaremba-Niedzwiedzka K."/>
            <person name="Martijn J."/>
            <person name="Lind A.E."/>
            <person name="van Eijk R."/>
            <person name="Schleper C."/>
            <person name="Guy L."/>
            <person name="Ettema T.J."/>
        </authorList>
    </citation>
    <scope>NUCLEOTIDE SEQUENCE</scope>
</reference>
<comment type="caution">
    <text evidence="1">The sequence shown here is derived from an EMBL/GenBank/DDBJ whole genome shotgun (WGS) entry which is preliminary data.</text>
</comment>
<proteinExistence type="predicted"/>
<dbReference type="EMBL" id="LAZR01000383">
    <property type="protein sequence ID" value="KKN71476.1"/>
    <property type="molecule type" value="Genomic_DNA"/>
</dbReference>
<name>A0A0F9VD35_9ZZZZ</name>
<sequence length="63" mass="7313">MVEEGAIGEVMNEWLPEQLKTIQSLCKIADFLLRHSHHELLPTILELMLIEIQQVVEENCVEE</sequence>
<gene>
    <name evidence="1" type="ORF">LCGC14_0420550</name>
</gene>
<evidence type="ECO:0000313" key="1">
    <source>
        <dbReference type="EMBL" id="KKN71476.1"/>
    </source>
</evidence>
<organism evidence="1">
    <name type="scientific">marine sediment metagenome</name>
    <dbReference type="NCBI Taxonomy" id="412755"/>
    <lineage>
        <taxon>unclassified sequences</taxon>
        <taxon>metagenomes</taxon>
        <taxon>ecological metagenomes</taxon>
    </lineage>
</organism>